<comment type="caution">
    <text evidence="6">The sequence shown here is derived from an EMBL/GenBank/DDBJ whole genome shotgun (WGS) entry which is preliminary data.</text>
</comment>
<feature type="transmembrane region" description="Helical" evidence="5">
    <location>
        <begin position="210"/>
        <end position="233"/>
    </location>
</feature>
<evidence type="ECO:0000256" key="4">
    <source>
        <dbReference type="ARBA" id="ARBA00023136"/>
    </source>
</evidence>
<gene>
    <name evidence="6" type="ORF">HP397_02770</name>
</gene>
<evidence type="ECO:0000256" key="5">
    <source>
        <dbReference type="SAM" id="Phobius"/>
    </source>
</evidence>
<reference evidence="6 7" key="1">
    <citation type="submission" date="2020-05" db="EMBL/GenBank/DDBJ databases">
        <title>Streptobacillus felis strain LHL191014123.</title>
        <authorList>
            <person name="Fawzy A."/>
            <person name="Rau J."/>
            <person name="Risse K."/>
            <person name="Schauerte N."/>
            <person name="Geiger C."/>
            <person name="Blom J."/>
            <person name="Imirzalioglu C."/>
            <person name="Falgenhauer J."/>
            <person name="Bach A."/>
            <person name="Herden C."/>
            <person name="Eisenberg T."/>
        </authorList>
    </citation>
    <scope>NUCLEOTIDE SEQUENCE [LARGE SCALE GENOMIC DNA]</scope>
    <source>
        <strain evidence="6 7">LHL191014123</strain>
    </source>
</reference>
<evidence type="ECO:0000313" key="6">
    <source>
        <dbReference type="EMBL" id="NYV27751.1"/>
    </source>
</evidence>
<dbReference type="RefSeq" id="WP_180135780.1">
    <property type="nucleotide sequence ID" value="NZ_JABMKT010000010.1"/>
</dbReference>
<keyword evidence="7" id="KW-1185">Reference proteome</keyword>
<accession>A0A7Z0PFC2</accession>
<dbReference type="PANTHER" id="PTHR30249">
    <property type="entry name" value="PUTATIVE SEROTONIN TRANSPORTER"/>
    <property type="match status" value="1"/>
</dbReference>
<feature type="transmembrane region" description="Helical" evidence="5">
    <location>
        <begin position="95"/>
        <end position="117"/>
    </location>
</feature>
<comment type="subcellular location">
    <subcellularLocation>
        <location evidence="1">Membrane</location>
        <topology evidence="1">Multi-pass membrane protein</topology>
    </subcellularLocation>
</comment>
<dbReference type="GO" id="GO:0016020">
    <property type="term" value="C:membrane"/>
    <property type="evidence" value="ECO:0007669"/>
    <property type="project" value="UniProtKB-SubCell"/>
</dbReference>
<feature type="transmembrane region" description="Helical" evidence="5">
    <location>
        <begin position="6"/>
        <end position="27"/>
    </location>
</feature>
<dbReference type="Proteomes" id="UP000526184">
    <property type="component" value="Unassembled WGS sequence"/>
</dbReference>
<dbReference type="PANTHER" id="PTHR30249:SF0">
    <property type="entry name" value="PLASTIDAL GLYCOLATE_GLYCERATE TRANSLOCATOR 1, CHLOROPLASTIC"/>
    <property type="match status" value="1"/>
</dbReference>
<dbReference type="EMBL" id="JABMKT010000010">
    <property type="protein sequence ID" value="NYV27751.1"/>
    <property type="molecule type" value="Genomic_DNA"/>
</dbReference>
<feature type="transmembrane region" description="Helical" evidence="5">
    <location>
        <begin position="152"/>
        <end position="173"/>
    </location>
</feature>
<evidence type="ECO:0000256" key="2">
    <source>
        <dbReference type="ARBA" id="ARBA00022692"/>
    </source>
</evidence>
<dbReference type="Pfam" id="PF04172">
    <property type="entry name" value="LrgB"/>
    <property type="match status" value="1"/>
</dbReference>
<keyword evidence="2 5" id="KW-0812">Transmembrane</keyword>
<feature type="transmembrane region" description="Helical" evidence="5">
    <location>
        <begin position="123"/>
        <end position="140"/>
    </location>
</feature>
<keyword evidence="4 5" id="KW-0472">Membrane</keyword>
<organism evidence="6 7">
    <name type="scientific">Streptobacillus felis</name>
    <dbReference type="NCBI Taxonomy" id="1384509"/>
    <lineage>
        <taxon>Bacteria</taxon>
        <taxon>Fusobacteriati</taxon>
        <taxon>Fusobacteriota</taxon>
        <taxon>Fusobacteriia</taxon>
        <taxon>Fusobacteriales</taxon>
        <taxon>Leptotrichiaceae</taxon>
        <taxon>Streptobacillus</taxon>
    </lineage>
</organism>
<keyword evidence="3 5" id="KW-1133">Transmembrane helix</keyword>
<sequence>MLMEITNDPLFGMLLTIGTFAFFRYLSIRLKSSIINPTIFSIIFIILFLNLLKIPYENYYKGSEIFNRMIVPATVALAMPLYKNFHILKKYYKEILLGIGISTLLLLVMLGLIMVGLKMENEIIASILPKSITTAIAVGVTEKMNGLPSITVVVVIICGNIGAIFGEIIFKWFKIDNPIAQGISLGTTSHAIGTSKAVELGEVQGSMSGLAIIITGIFTVIFAPVVYSLLMLLK</sequence>
<name>A0A7Z0PFC2_9FUSO</name>
<proteinExistence type="predicted"/>
<evidence type="ECO:0000313" key="7">
    <source>
        <dbReference type="Proteomes" id="UP000526184"/>
    </source>
</evidence>
<evidence type="ECO:0000256" key="3">
    <source>
        <dbReference type="ARBA" id="ARBA00022989"/>
    </source>
</evidence>
<dbReference type="AlphaFoldDB" id="A0A7Z0PFC2"/>
<dbReference type="InterPro" id="IPR007300">
    <property type="entry name" value="CidB/LrgB"/>
</dbReference>
<feature type="transmembrane region" description="Helical" evidence="5">
    <location>
        <begin position="34"/>
        <end position="53"/>
    </location>
</feature>
<protein>
    <submittedName>
        <fullName evidence="6">LrgB family protein</fullName>
    </submittedName>
</protein>
<evidence type="ECO:0000256" key="1">
    <source>
        <dbReference type="ARBA" id="ARBA00004141"/>
    </source>
</evidence>
<feature type="transmembrane region" description="Helical" evidence="5">
    <location>
        <begin position="65"/>
        <end position="83"/>
    </location>
</feature>